<dbReference type="Proteomes" id="UP001304243">
    <property type="component" value="Unassembled WGS sequence"/>
</dbReference>
<organism evidence="1 2">
    <name type="scientific">Mucor velutinosus</name>
    <dbReference type="NCBI Taxonomy" id="708070"/>
    <lineage>
        <taxon>Eukaryota</taxon>
        <taxon>Fungi</taxon>
        <taxon>Fungi incertae sedis</taxon>
        <taxon>Mucoromycota</taxon>
        <taxon>Mucoromycotina</taxon>
        <taxon>Mucoromycetes</taxon>
        <taxon>Mucorales</taxon>
        <taxon>Mucorineae</taxon>
        <taxon>Mucoraceae</taxon>
        <taxon>Mucor</taxon>
    </lineage>
</organism>
<reference evidence="1 2" key="1">
    <citation type="submission" date="2022-11" db="EMBL/GenBank/DDBJ databases">
        <title>Mucor velutinosus strain NIH1002 WGS.</title>
        <authorList>
            <person name="Subramanian P."/>
            <person name="Mullikin J.C."/>
            <person name="Segre J.A."/>
            <person name="Zelazny A.M."/>
        </authorList>
    </citation>
    <scope>NUCLEOTIDE SEQUENCE [LARGE SCALE GENOMIC DNA]</scope>
    <source>
        <strain evidence="1 2">NIH1002</strain>
    </source>
</reference>
<gene>
    <name evidence="1" type="ORF">ATC70_012941</name>
</gene>
<evidence type="ECO:0008006" key="3">
    <source>
        <dbReference type="Google" id="ProtNLM"/>
    </source>
</evidence>
<dbReference type="SUPFAM" id="SSF56219">
    <property type="entry name" value="DNase I-like"/>
    <property type="match status" value="1"/>
</dbReference>
<accession>A0AAN7DA95</accession>
<keyword evidence="2" id="KW-1185">Reference proteome</keyword>
<dbReference type="GeneID" id="89956627"/>
<dbReference type="Gene3D" id="3.60.10.10">
    <property type="entry name" value="Endonuclease/exonuclease/phosphatase"/>
    <property type="match status" value="1"/>
</dbReference>
<name>A0AAN7DA95_9FUNG</name>
<dbReference type="AlphaFoldDB" id="A0AAN7DA95"/>
<sequence length="150" mass="16437">MTINTVTQSLPLSSLIFITETWLLPPLHLPTSWQQFHTYGLPVPNMRRGQMGISLLVNPDFPYPVTHIPSVSPYVLSCQVASTLIHCVYLPPTASFSDSDALAVLRDLPLHPSPSQTNTIICGDLNARHARLLGDTKTTTRGTLCGIHPL</sequence>
<protein>
    <recommendedName>
        <fullName evidence="3">Endonuclease/exonuclease/phosphatase domain-containing protein</fullName>
    </recommendedName>
</protein>
<comment type="caution">
    <text evidence="1">The sequence shown here is derived from an EMBL/GenBank/DDBJ whole genome shotgun (WGS) entry which is preliminary data.</text>
</comment>
<proteinExistence type="predicted"/>
<evidence type="ECO:0000313" key="1">
    <source>
        <dbReference type="EMBL" id="KAK4513147.1"/>
    </source>
</evidence>
<dbReference type="EMBL" id="JASEJX010000019">
    <property type="protein sequence ID" value="KAK4513147.1"/>
    <property type="molecule type" value="Genomic_DNA"/>
</dbReference>
<evidence type="ECO:0000313" key="2">
    <source>
        <dbReference type="Proteomes" id="UP001304243"/>
    </source>
</evidence>
<dbReference type="RefSeq" id="XP_064679813.1">
    <property type="nucleotide sequence ID" value="XM_064832110.1"/>
</dbReference>
<dbReference type="InterPro" id="IPR036691">
    <property type="entry name" value="Endo/exonu/phosph_ase_sf"/>
</dbReference>